<dbReference type="InterPro" id="IPR010559">
    <property type="entry name" value="Sig_transdc_His_kin_internal"/>
</dbReference>
<evidence type="ECO:0000313" key="2">
    <source>
        <dbReference type="EMBL" id="HJD31733.1"/>
    </source>
</evidence>
<comment type="caution">
    <text evidence="2">The sequence shown here is derived from an EMBL/GenBank/DDBJ whole genome shotgun (WGS) entry which is preliminary data.</text>
</comment>
<dbReference type="InterPro" id="IPR036890">
    <property type="entry name" value="HATPase_C_sf"/>
</dbReference>
<keyword evidence="2" id="KW-0418">Kinase</keyword>
<name>A0A9D2QXW5_9FIRM</name>
<dbReference type="SUPFAM" id="SSF55874">
    <property type="entry name" value="ATPase domain of HSP90 chaperone/DNA topoisomerase II/histidine kinase"/>
    <property type="match status" value="1"/>
</dbReference>
<reference evidence="2" key="1">
    <citation type="journal article" date="2021" name="PeerJ">
        <title>Extensive microbial diversity within the chicken gut microbiome revealed by metagenomics and culture.</title>
        <authorList>
            <person name="Gilroy R."/>
            <person name="Ravi A."/>
            <person name="Getino M."/>
            <person name="Pursley I."/>
            <person name="Horton D.L."/>
            <person name="Alikhan N.F."/>
            <person name="Baker D."/>
            <person name="Gharbi K."/>
            <person name="Hall N."/>
            <person name="Watson M."/>
            <person name="Adriaenssens E.M."/>
            <person name="Foster-Nyarko E."/>
            <person name="Jarju S."/>
            <person name="Secka A."/>
            <person name="Antonio M."/>
            <person name="Oren A."/>
            <person name="Chaudhuri R.R."/>
            <person name="La Ragione R."/>
            <person name="Hildebrand F."/>
            <person name="Pallen M.J."/>
        </authorList>
    </citation>
    <scope>NUCLEOTIDE SEQUENCE</scope>
    <source>
        <strain evidence="2">ChiHjej8B7-25341</strain>
    </source>
</reference>
<dbReference type="Proteomes" id="UP000823851">
    <property type="component" value="Unassembled WGS sequence"/>
</dbReference>
<dbReference type="PANTHER" id="PTHR34220:SF7">
    <property type="entry name" value="SENSOR HISTIDINE KINASE YPDA"/>
    <property type="match status" value="1"/>
</dbReference>
<feature type="non-terminal residue" evidence="2">
    <location>
        <position position="1"/>
    </location>
</feature>
<evidence type="ECO:0000259" key="1">
    <source>
        <dbReference type="Pfam" id="PF06580"/>
    </source>
</evidence>
<dbReference type="GO" id="GO:0000155">
    <property type="term" value="F:phosphorelay sensor kinase activity"/>
    <property type="evidence" value="ECO:0007669"/>
    <property type="project" value="InterPro"/>
</dbReference>
<feature type="domain" description="Signal transduction histidine kinase internal region" evidence="1">
    <location>
        <begin position="22"/>
        <end position="100"/>
    </location>
</feature>
<dbReference type="Gene3D" id="3.30.565.10">
    <property type="entry name" value="Histidine kinase-like ATPase, C-terminal domain"/>
    <property type="match status" value="1"/>
</dbReference>
<reference evidence="2" key="2">
    <citation type="submission" date="2021-04" db="EMBL/GenBank/DDBJ databases">
        <authorList>
            <person name="Gilroy R."/>
        </authorList>
    </citation>
    <scope>NUCLEOTIDE SEQUENCE</scope>
    <source>
        <strain evidence="2">ChiHjej8B7-25341</strain>
    </source>
</reference>
<dbReference type="PANTHER" id="PTHR34220">
    <property type="entry name" value="SENSOR HISTIDINE KINASE YPDA"/>
    <property type="match status" value="1"/>
</dbReference>
<gene>
    <name evidence="2" type="ORF">H9912_07300</name>
</gene>
<evidence type="ECO:0000313" key="3">
    <source>
        <dbReference type="Proteomes" id="UP000823851"/>
    </source>
</evidence>
<dbReference type="AlphaFoldDB" id="A0A9D2QXW5"/>
<organism evidence="2 3">
    <name type="scientific">Candidatus Eisenbergiella stercorigallinarum</name>
    <dbReference type="NCBI Taxonomy" id="2838557"/>
    <lineage>
        <taxon>Bacteria</taxon>
        <taxon>Bacillati</taxon>
        <taxon>Bacillota</taxon>
        <taxon>Clostridia</taxon>
        <taxon>Lachnospirales</taxon>
        <taxon>Lachnospiraceae</taxon>
        <taxon>Eisenbergiella</taxon>
    </lineage>
</organism>
<sequence>ITHRLVHTTMRLYEAEMAKKTAELKYLYAQINPHFLFNTIEVIKGCTVEEDAWKSYRMLDALGKIFRYSVTVADEVPLKEEVRLVRNYFYIHKMRFGGKLDYEIRIPEEMMEYQIPKMILQPLVENAVVHGVEASENGGRILLEGSMEKGCLTLTVSNTGNWIPGEKMEGFPETA</sequence>
<dbReference type="Pfam" id="PF06580">
    <property type="entry name" value="His_kinase"/>
    <property type="match status" value="1"/>
</dbReference>
<dbReference type="EMBL" id="DWUW01000204">
    <property type="protein sequence ID" value="HJD31733.1"/>
    <property type="molecule type" value="Genomic_DNA"/>
</dbReference>
<dbReference type="InterPro" id="IPR050640">
    <property type="entry name" value="Bact_2-comp_sensor_kinase"/>
</dbReference>
<protein>
    <submittedName>
        <fullName evidence="2">Histidine kinase</fullName>
    </submittedName>
</protein>
<proteinExistence type="predicted"/>
<dbReference type="GO" id="GO:0016020">
    <property type="term" value="C:membrane"/>
    <property type="evidence" value="ECO:0007669"/>
    <property type="project" value="InterPro"/>
</dbReference>
<accession>A0A9D2QXW5</accession>
<keyword evidence="2" id="KW-0808">Transferase</keyword>